<dbReference type="InParanoid" id="A0A1E7FTM2"/>
<gene>
    <name evidence="1" type="ORF">FRACYDRAFT_267939</name>
</gene>
<dbReference type="Proteomes" id="UP000095751">
    <property type="component" value="Unassembled WGS sequence"/>
</dbReference>
<dbReference type="AlphaFoldDB" id="A0A1E7FTM2"/>
<protein>
    <submittedName>
        <fullName evidence="1">Uncharacterized protein</fullName>
    </submittedName>
</protein>
<accession>A0A1E7FTM2</accession>
<evidence type="ECO:0000313" key="2">
    <source>
        <dbReference type="Proteomes" id="UP000095751"/>
    </source>
</evidence>
<dbReference type="EMBL" id="KV784354">
    <property type="protein sequence ID" value="OEU21520.1"/>
    <property type="molecule type" value="Genomic_DNA"/>
</dbReference>
<reference evidence="1 2" key="1">
    <citation type="submission" date="2016-09" db="EMBL/GenBank/DDBJ databases">
        <title>Extensive genetic diversity and differential bi-allelic expression allows diatom success in the polar Southern Ocean.</title>
        <authorList>
            <consortium name="DOE Joint Genome Institute"/>
            <person name="Mock T."/>
            <person name="Otillar R.P."/>
            <person name="Strauss J."/>
            <person name="Dupont C."/>
            <person name="Frickenhaus S."/>
            <person name="Maumus F."/>
            <person name="Mcmullan M."/>
            <person name="Sanges R."/>
            <person name="Schmutz J."/>
            <person name="Toseland A."/>
            <person name="Valas R."/>
            <person name="Veluchamy A."/>
            <person name="Ward B.J."/>
            <person name="Allen A."/>
            <person name="Barry K."/>
            <person name="Falciatore A."/>
            <person name="Ferrante M."/>
            <person name="Fortunato A.E."/>
            <person name="Gloeckner G."/>
            <person name="Gruber A."/>
            <person name="Hipkin R."/>
            <person name="Janech M."/>
            <person name="Kroth P."/>
            <person name="Leese F."/>
            <person name="Lindquist E."/>
            <person name="Lyon B.R."/>
            <person name="Martin J."/>
            <person name="Mayer C."/>
            <person name="Parker M."/>
            <person name="Quesneville H."/>
            <person name="Raymond J."/>
            <person name="Uhlig C."/>
            <person name="Valentin K.U."/>
            <person name="Worden A.Z."/>
            <person name="Armbrust E.V."/>
            <person name="Bowler C."/>
            <person name="Green B."/>
            <person name="Moulton V."/>
            <person name="Van Oosterhout C."/>
            <person name="Grigoriev I."/>
        </authorList>
    </citation>
    <scope>NUCLEOTIDE SEQUENCE [LARGE SCALE GENOMIC DNA]</scope>
    <source>
        <strain evidence="1 2">CCMP1102</strain>
    </source>
</reference>
<dbReference type="KEGG" id="fcy:FRACYDRAFT_267939"/>
<name>A0A1E7FTM2_9STRA</name>
<proteinExistence type="predicted"/>
<sequence>MEYVQPLKKWEDLYMDTEEGRFTWFPSTCCMLRGNWANGYCHPLSLYSNEEIKAYFESINNKSSRYPVDYDNRDWRYDLRKRWWHKYVCSGNCHAMAKLSLYIMSRVEPDVDWQIVSSDEHSTCWDGGHRIFDMNYMAITRYSAFKTFTVAGGVLPVSE</sequence>
<organism evidence="1 2">
    <name type="scientific">Fragilariopsis cylindrus CCMP1102</name>
    <dbReference type="NCBI Taxonomy" id="635003"/>
    <lineage>
        <taxon>Eukaryota</taxon>
        <taxon>Sar</taxon>
        <taxon>Stramenopiles</taxon>
        <taxon>Ochrophyta</taxon>
        <taxon>Bacillariophyta</taxon>
        <taxon>Bacillariophyceae</taxon>
        <taxon>Bacillariophycidae</taxon>
        <taxon>Bacillariales</taxon>
        <taxon>Bacillariaceae</taxon>
        <taxon>Fragilariopsis</taxon>
    </lineage>
</organism>
<keyword evidence="2" id="KW-1185">Reference proteome</keyword>
<evidence type="ECO:0000313" key="1">
    <source>
        <dbReference type="EMBL" id="OEU21520.1"/>
    </source>
</evidence>